<dbReference type="Proteomes" id="UP001396334">
    <property type="component" value="Unassembled WGS sequence"/>
</dbReference>
<dbReference type="EMBL" id="JBBPBN010001148">
    <property type="protein sequence ID" value="KAK8479617.1"/>
    <property type="molecule type" value="Genomic_DNA"/>
</dbReference>
<protein>
    <submittedName>
        <fullName evidence="1">Uncharacterized protein</fullName>
    </submittedName>
</protein>
<gene>
    <name evidence="1" type="ORF">V6N11_034793</name>
</gene>
<accession>A0ABR1ZGP8</accession>
<evidence type="ECO:0000313" key="2">
    <source>
        <dbReference type="Proteomes" id="UP001396334"/>
    </source>
</evidence>
<organism evidence="1 2">
    <name type="scientific">Hibiscus sabdariffa</name>
    <name type="common">roselle</name>
    <dbReference type="NCBI Taxonomy" id="183260"/>
    <lineage>
        <taxon>Eukaryota</taxon>
        <taxon>Viridiplantae</taxon>
        <taxon>Streptophyta</taxon>
        <taxon>Embryophyta</taxon>
        <taxon>Tracheophyta</taxon>
        <taxon>Spermatophyta</taxon>
        <taxon>Magnoliopsida</taxon>
        <taxon>eudicotyledons</taxon>
        <taxon>Gunneridae</taxon>
        <taxon>Pentapetalae</taxon>
        <taxon>rosids</taxon>
        <taxon>malvids</taxon>
        <taxon>Malvales</taxon>
        <taxon>Malvaceae</taxon>
        <taxon>Malvoideae</taxon>
        <taxon>Hibiscus</taxon>
    </lineage>
</organism>
<proteinExistence type="predicted"/>
<reference evidence="1 2" key="1">
    <citation type="journal article" date="2024" name="G3 (Bethesda)">
        <title>Genome assembly of Hibiscus sabdariffa L. provides insights into metabolisms of medicinal natural products.</title>
        <authorList>
            <person name="Kim T."/>
        </authorList>
    </citation>
    <scope>NUCLEOTIDE SEQUENCE [LARGE SCALE GENOMIC DNA]</scope>
    <source>
        <strain evidence="1">TK-2024</strain>
        <tissue evidence="1">Old leaves</tissue>
    </source>
</reference>
<name>A0ABR1ZGP8_9ROSI</name>
<sequence>MRAKIQNLKTPPKLPCVGSGLNCWIMDRSYQSSEQTRYRYCRCHSPSAPKRKKFNVAMESREQEASHSHFPNFTIFIPLEHLFHPQVKVCLGSTTREDISAETLGSWWKGLGCTNVLSGINEYRGR</sequence>
<comment type="caution">
    <text evidence="1">The sequence shown here is derived from an EMBL/GenBank/DDBJ whole genome shotgun (WGS) entry which is preliminary data.</text>
</comment>
<evidence type="ECO:0000313" key="1">
    <source>
        <dbReference type="EMBL" id="KAK8479617.1"/>
    </source>
</evidence>
<keyword evidence="2" id="KW-1185">Reference proteome</keyword>